<dbReference type="CDD" id="cd00657">
    <property type="entry name" value="Ferritin_like"/>
    <property type="match status" value="1"/>
</dbReference>
<protein>
    <submittedName>
        <fullName evidence="3">DJ-1/PfpI/YhbO family deglycase/protease</fullName>
    </submittedName>
</protein>
<dbReference type="EMBL" id="JAYGHT010000078">
    <property type="protein sequence ID" value="MEA5520320.1"/>
    <property type="molecule type" value="Genomic_DNA"/>
</dbReference>
<name>A0ABU5TZZ3_9CYAN</name>
<evidence type="ECO:0000313" key="3">
    <source>
        <dbReference type="EMBL" id="MEA5520320.1"/>
    </source>
</evidence>
<dbReference type="CDD" id="cd03134">
    <property type="entry name" value="GATase1_PfpI_like"/>
    <property type="match status" value="1"/>
</dbReference>
<evidence type="ECO:0000313" key="4">
    <source>
        <dbReference type="Proteomes" id="UP001301728"/>
    </source>
</evidence>
<accession>A0ABU5TZZ3</accession>
<feature type="domain" description="DJ-1/PfpI" evidence="2">
    <location>
        <begin position="11"/>
        <end position="174"/>
    </location>
</feature>
<comment type="caution">
    <text evidence="3">The sequence shown here is derived from an EMBL/GenBank/DDBJ whole genome shotgun (WGS) entry which is preliminary data.</text>
</comment>
<evidence type="ECO:0000259" key="2">
    <source>
        <dbReference type="Pfam" id="PF01965"/>
    </source>
</evidence>
<organism evidence="3 4">
    <name type="scientific">Limnoraphis robusta CCNP1315</name>
    <dbReference type="NCBI Taxonomy" id="3110306"/>
    <lineage>
        <taxon>Bacteria</taxon>
        <taxon>Bacillati</taxon>
        <taxon>Cyanobacteriota</taxon>
        <taxon>Cyanophyceae</taxon>
        <taxon>Oscillatoriophycideae</taxon>
        <taxon>Oscillatoriales</taxon>
        <taxon>Sirenicapillariaceae</taxon>
        <taxon>Limnoraphis</taxon>
    </lineage>
</organism>
<comment type="similarity">
    <text evidence="1">Belongs to the peptidase C56 family.</text>
</comment>
<keyword evidence="4" id="KW-1185">Reference proteome</keyword>
<dbReference type="InterPro" id="IPR002818">
    <property type="entry name" value="DJ-1/PfpI"/>
</dbReference>
<reference evidence="3 4" key="1">
    <citation type="submission" date="2023-12" db="EMBL/GenBank/DDBJ databases">
        <title>Baltic Sea Cyanobacteria.</title>
        <authorList>
            <person name="Delbaje E."/>
            <person name="Fewer D.P."/>
            <person name="Shishido T.K."/>
        </authorList>
    </citation>
    <scope>NUCLEOTIDE SEQUENCE [LARGE SCALE GENOMIC DNA]</scope>
    <source>
        <strain evidence="3 4">CCNP 1315</strain>
    </source>
</reference>
<dbReference type="SUPFAM" id="SSF47240">
    <property type="entry name" value="Ferritin-like"/>
    <property type="match status" value="1"/>
</dbReference>
<dbReference type="NCBIfam" id="TIGR01382">
    <property type="entry name" value="PfpI"/>
    <property type="match status" value="1"/>
</dbReference>
<evidence type="ECO:0000256" key="1">
    <source>
        <dbReference type="ARBA" id="ARBA00008542"/>
    </source>
</evidence>
<dbReference type="PROSITE" id="PS51276">
    <property type="entry name" value="PEPTIDASE_C56_PFPI"/>
    <property type="match status" value="1"/>
</dbReference>
<gene>
    <name evidence="3" type="ORF">VB854_15330</name>
</gene>
<dbReference type="PANTHER" id="PTHR42733">
    <property type="entry name" value="DJ-1 PROTEIN"/>
    <property type="match status" value="1"/>
</dbReference>
<dbReference type="Gene3D" id="1.20.1260.10">
    <property type="match status" value="1"/>
</dbReference>
<dbReference type="InterPro" id="IPR029062">
    <property type="entry name" value="Class_I_gatase-like"/>
</dbReference>
<sequence>MTSLSNGSSSKRVAILLESGFEDSEFQVPYTALQNAGANTVIIGSRMNDEYQGKQGNVSAKPDATAAEVRSEDFDAIFIPGGAAPDKIRSNPQAVRLVIDAMAQGLPIAAICHGPQVLIDADVLDGKQATGYKAIRKDIHNAGATYVNEPVVVDGNLITARQPSDLPMFTVTLLNFLNLQIEGTILPHPTDLSFEWWTLGEAWKGSSRNDIISVLNTAIVGERYTLAAFKEYSKQASDPELVILLREGIGTKERHVELLEARLRDFGEQVTWQVMGSEAFAKLQGWLQSNNSNDQDIMRRALGDIQTGVIDCSHLCVQITDPVTAFVLEEIEENLRKHEELIGTLYRVRSGENVQAPMPTTIAAS</sequence>
<dbReference type="InterPro" id="IPR009078">
    <property type="entry name" value="Ferritin-like_SF"/>
</dbReference>
<dbReference type="Gene3D" id="3.40.50.880">
    <property type="match status" value="1"/>
</dbReference>
<dbReference type="RefSeq" id="WP_323275723.1">
    <property type="nucleotide sequence ID" value="NZ_JAYGHT010000078.1"/>
</dbReference>
<dbReference type="SUPFAM" id="SSF52317">
    <property type="entry name" value="Class I glutamine amidotransferase-like"/>
    <property type="match status" value="1"/>
</dbReference>
<dbReference type="PANTHER" id="PTHR42733:SF2">
    <property type="entry name" value="DJ-1_THIJ_PFPI FAMILY PROTEIN"/>
    <property type="match status" value="1"/>
</dbReference>
<dbReference type="InterPro" id="IPR012347">
    <property type="entry name" value="Ferritin-like"/>
</dbReference>
<dbReference type="Pfam" id="PF01965">
    <property type="entry name" value="DJ-1_PfpI"/>
    <property type="match status" value="1"/>
</dbReference>
<dbReference type="Proteomes" id="UP001301728">
    <property type="component" value="Unassembled WGS sequence"/>
</dbReference>
<dbReference type="InterPro" id="IPR006286">
    <property type="entry name" value="C56_PfpI-like"/>
</dbReference>
<proteinExistence type="inferred from homology"/>